<sequence>METSTMAAQVPPRARTHQPCAACRMLRRRCDRDCILAPYFPSYEAEKFAGVHRVFGASNVIRMIQMVEESRREDAVKAIIYEATARLRDPVYGSAGAIFHLQKMIQDLKTQLDSIRTQTLVLQEQRDQLLGILKNVHHMDPVSPMDFPMFGAAGSLSNGDILRYDPSTFPLDCDWTW</sequence>
<feature type="domain" description="LOB" evidence="2">
    <location>
        <begin position="18"/>
        <end position="119"/>
    </location>
</feature>
<gene>
    <name evidence="3" type="primary">LBD1_1</name>
    <name evidence="3" type="ORF">CK203_028757</name>
</gene>
<dbReference type="PANTHER" id="PTHR31301">
    <property type="entry name" value="LOB DOMAIN-CONTAINING PROTEIN 4-RELATED"/>
    <property type="match status" value="1"/>
</dbReference>
<dbReference type="InterPro" id="IPR004883">
    <property type="entry name" value="LOB"/>
</dbReference>
<dbReference type="Pfam" id="PF03195">
    <property type="entry name" value="LOB"/>
    <property type="match status" value="1"/>
</dbReference>
<reference evidence="3 4" key="1">
    <citation type="journal article" date="2018" name="PLoS Genet.">
        <title>Population sequencing reveals clonal diversity and ancestral inbreeding in the grapevine cultivar Chardonnay.</title>
        <authorList>
            <person name="Roach M.J."/>
            <person name="Johnson D.L."/>
            <person name="Bohlmann J."/>
            <person name="van Vuuren H.J."/>
            <person name="Jones S.J."/>
            <person name="Pretorius I.S."/>
            <person name="Schmidt S.A."/>
            <person name="Borneman A.R."/>
        </authorList>
    </citation>
    <scope>NUCLEOTIDE SEQUENCE [LARGE SCALE GENOMIC DNA]</scope>
    <source>
        <strain evidence="4">cv. Chardonnay</strain>
        <tissue evidence="3">Leaf</tissue>
    </source>
</reference>
<dbReference type="OrthoDB" id="1137559at2759"/>
<dbReference type="PANTHER" id="PTHR31301:SF77">
    <property type="entry name" value="LOB DOMAIN-CONTAINING PROTEIN 1-LIKE"/>
    <property type="match status" value="1"/>
</dbReference>
<protein>
    <submittedName>
        <fullName evidence="3">LOB domain-containing protein 1</fullName>
    </submittedName>
</protein>
<evidence type="ECO:0000256" key="1">
    <source>
        <dbReference type="ARBA" id="ARBA00005474"/>
    </source>
</evidence>
<accession>A0A438IF72</accession>
<comment type="caution">
    <text evidence="3">The sequence shown here is derived from an EMBL/GenBank/DDBJ whole genome shotgun (WGS) entry which is preliminary data.</text>
</comment>
<evidence type="ECO:0000313" key="4">
    <source>
        <dbReference type="Proteomes" id="UP000288805"/>
    </source>
</evidence>
<proteinExistence type="inferred from homology"/>
<evidence type="ECO:0000313" key="3">
    <source>
        <dbReference type="EMBL" id="RVW95390.1"/>
    </source>
</evidence>
<dbReference type="Proteomes" id="UP000288805">
    <property type="component" value="Unassembled WGS sequence"/>
</dbReference>
<dbReference type="KEGG" id="vvi:104881937"/>
<dbReference type="PROSITE" id="PS50891">
    <property type="entry name" value="LOB"/>
    <property type="match status" value="1"/>
</dbReference>
<evidence type="ECO:0000259" key="2">
    <source>
        <dbReference type="PROSITE" id="PS50891"/>
    </source>
</evidence>
<name>A0A438IF72_VITVI</name>
<comment type="similarity">
    <text evidence="1">Belongs to the LOB domain-containing protein family.</text>
</comment>
<dbReference type="EMBL" id="QGNW01000114">
    <property type="protein sequence ID" value="RVW95390.1"/>
    <property type="molecule type" value="Genomic_DNA"/>
</dbReference>
<dbReference type="AlphaFoldDB" id="A0A438IF72"/>
<organism evidence="3 4">
    <name type="scientific">Vitis vinifera</name>
    <name type="common">Grape</name>
    <dbReference type="NCBI Taxonomy" id="29760"/>
    <lineage>
        <taxon>Eukaryota</taxon>
        <taxon>Viridiplantae</taxon>
        <taxon>Streptophyta</taxon>
        <taxon>Embryophyta</taxon>
        <taxon>Tracheophyta</taxon>
        <taxon>Spermatophyta</taxon>
        <taxon>Magnoliopsida</taxon>
        <taxon>eudicotyledons</taxon>
        <taxon>Gunneridae</taxon>
        <taxon>Pentapetalae</taxon>
        <taxon>rosids</taxon>
        <taxon>Vitales</taxon>
        <taxon>Vitaceae</taxon>
        <taxon>Viteae</taxon>
        <taxon>Vitis</taxon>
    </lineage>
</organism>